<dbReference type="PANTHER" id="PTHR24186">
    <property type="entry name" value="PROTEIN PHOSPHATASE 1 REGULATORY SUBUNIT"/>
    <property type="match status" value="1"/>
</dbReference>
<evidence type="ECO:0000256" key="5">
    <source>
        <dbReference type="ARBA" id="ARBA00023043"/>
    </source>
</evidence>
<dbReference type="Proteomes" id="UP000231279">
    <property type="component" value="Unassembled WGS sequence"/>
</dbReference>
<comment type="caution">
    <text evidence="10">The sequence shown here is derived from an EMBL/GenBank/DDBJ whole genome shotgun (WGS) entry which is preliminary data.</text>
</comment>
<feature type="transmembrane region" description="Helical" evidence="8">
    <location>
        <begin position="196"/>
        <end position="221"/>
    </location>
</feature>
<feature type="region of interest" description="Disordered" evidence="7">
    <location>
        <begin position="1"/>
        <end position="70"/>
    </location>
</feature>
<proteinExistence type="predicted"/>
<sequence>MPKSYDKFTSDTDDNDEEEKEITQTINEWEPCTSTQPVVRKKIPSFSRRGKRSEKPNKKQEARKRQEARQTYREALHNTSNTITLVAILIATFTYNAGFNPPGGLHQEGPLIGTPVAAKKTAFRVFSVCNNLALFMSLCVVLVLVSIIPFKRKALMRMLAVAHKAVWVAVSFMATSYVAAAMVIMKPEAPRKAMEWTTVFLSCLCVGSLGSAIIGLGIMLVKHRLRKREWRKRRVRGVVLKGDQEYESSSSTNSDIYCSHAKGYYSF</sequence>
<feature type="transmembrane region" description="Helical" evidence="8">
    <location>
        <begin position="132"/>
        <end position="150"/>
    </location>
</feature>
<comment type="subcellular location">
    <subcellularLocation>
        <location evidence="1">Membrane</location>
        <topology evidence="1">Multi-pass membrane protein</topology>
    </subcellularLocation>
</comment>
<dbReference type="STRING" id="429701.A0A2G9G7J9"/>
<organism evidence="10 11">
    <name type="scientific">Handroanthus impetiginosus</name>
    <dbReference type="NCBI Taxonomy" id="429701"/>
    <lineage>
        <taxon>Eukaryota</taxon>
        <taxon>Viridiplantae</taxon>
        <taxon>Streptophyta</taxon>
        <taxon>Embryophyta</taxon>
        <taxon>Tracheophyta</taxon>
        <taxon>Spermatophyta</taxon>
        <taxon>Magnoliopsida</taxon>
        <taxon>eudicotyledons</taxon>
        <taxon>Gunneridae</taxon>
        <taxon>Pentapetalae</taxon>
        <taxon>asterids</taxon>
        <taxon>lamiids</taxon>
        <taxon>Lamiales</taxon>
        <taxon>Bignoniaceae</taxon>
        <taxon>Crescentiina</taxon>
        <taxon>Tabebuia alliance</taxon>
        <taxon>Handroanthus</taxon>
    </lineage>
</organism>
<name>A0A2G9G7J9_9LAMI</name>
<feature type="domain" description="PGG" evidence="9">
    <location>
        <begin position="74"/>
        <end position="183"/>
    </location>
</feature>
<evidence type="ECO:0000256" key="2">
    <source>
        <dbReference type="ARBA" id="ARBA00022692"/>
    </source>
</evidence>
<feature type="transmembrane region" description="Helical" evidence="8">
    <location>
        <begin position="75"/>
        <end position="95"/>
    </location>
</feature>
<feature type="compositionally biased region" description="Basic residues" evidence="7">
    <location>
        <begin position="39"/>
        <end position="52"/>
    </location>
</feature>
<feature type="compositionally biased region" description="Basic and acidic residues" evidence="7">
    <location>
        <begin position="1"/>
        <end position="10"/>
    </location>
</feature>
<keyword evidence="6 8" id="KW-0472">Membrane</keyword>
<keyword evidence="3" id="KW-0677">Repeat</keyword>
<evidence type="ECO:0000256" key="3">
    <source>
        <dbReference type="ARBA" id="ARBA00022737"/>
    </source>
</evidence>
<dbReference type="GO" id="GO:0005886">
    <property type="term" value="C:plasma membrane"/>
    <property type="evidence" value="ECO:0007669"/>
    <property type="project" value="TreeGrafter"/>
</dbReference>
<reference evidence="11" key="1">
    <citation type="journal article" date="2018" name="Gigascience">
        <title>Genome assembly of the Pink Ipe (Handroanthus impetiginosus, Bignoniaceae), a highly valued, ecologically keystone Neotropical timber forest tree.</title>
        <authorList>
            <person name="Silva-Junior O.B."/>
            <person name="Grattapaglia D."/>
            <person name="Novaes E."/>
            <person name="Collevatti R.G."/>
        </authorList>
    </citation>
    <scope>NUCLEOTIDE SEQUENCE [LARGE SCALE GENOMIC DNA]</scope>
    <source>
        <strain evidence="11">cv. UFG-1</strain>
    </source>
</reference>
<evidence type="ECO:0000313" key="10">
    <source>
        <dbReference type="EMBL" id="PIN01278.1"/>
    </source>
</evidence>
<protein>
    <recommendedName>
        <fullName evidence="9">PGG domain-containing protein</fullName>
    </recommendedName>
</protein>
<accession>A0A2G9G7J9</accession>
<evidence type="ECO:0000256" key="1">
    <source>
        <dbReference type="ARBA" id="ARBA00004141"/>
    </source>
</evidence>
<evidence type="ECO:0000256" key="6">
    <source>
        <dbReference type="ARBA" id="ARBA00023136"/>
    </source>
</evidence>
<feature type="transmembrane region" description="Helical" evidence="8">
    <location>
        <begin position="162"/>
        <end position="184"/>
    </location>
</feature>
<evidence type="ECO:0000256" key="8">
    <source>
        <dbReference type="SAM" id="Phobius"/>
    </source>
</evidence>
<gene>
    <name evidence="10" type="ORF">CDL12_26218</name>
</gene>
<dbReference type="Pfam" id="PF13962">
    <property type="entry name" value="PGG"/>
    <property type="match status" value="1"/>
</dbReference>
<evidence type="ECO:0000256" key="7">
    <source>
        <dbReference type="SAM" id="MobiDB-lite"/>
    </source>
</evidence>
<keyword evidence="11" id="KW-1185">Reference proteome</keyword>
<dbReference type="OrthoDB" id="681126at2759"/>
<feature type="compositionally biased region" description="Acidic residues" evidence="7">
    <location>
        <begin position="11"/>
        <end position="20"/>
    </location>
</feature>
<dbReference type="EMBL" id="NKXS01006492">
    <property type="protein sequence ID" value="PIN01278.1"/>
    <property type="molecule type" value="Genomic_DNA"/>
</dbReference>
<feature type="compositionally biased region" description="Basic and acidic residues" evidence="7">
    <location>
        <begin position="53"/>
        <end position="70"/>
    </location>
</feature>
<evidence type="ECO:0000313" key="11">
    <source>
        <dbReference type="Proteomes" id="UP000231279"/>
    </source>
</evidence>
<keyword evidence="4 8" id="KW-1133">Transmembrane helix</keyword>
<evidence type="ECO:0000259" key="9">
    <source>
        <dbReference type="Pfam" id="PF13962"/>
    </source>
</evidence>
<evidence type="ECO:0000256" key="4">
    <source>
        <dbReference type="ARBA" id="ARBA00022989"/>
    </source>
</evidence>
<dbReference type="AlphaFoldDB" id="A0A2G9G7J9"/>
<keyword evidence="5" id="KW-0040">ANK repeat</keyword>
<dbReference type="InterPro" id="IPR026961">
    <property type="entry name" value="PGG_dom"/>
</dbReference>
<dbReference type="PANTHER" id="PTHR24186:SF38">
    <property type="entry name" value="ANKYRIN REPEAT FAMILY PROTEIN"/>
    <property type="match status" value="1"/>
</dbReference>
<feature type="compositionally biased region" description="Polar residues" evidence="7">
    <location>
        <begin position="23"/>
        <end position="37"/>
    </location>
</feature>
<keyword evidence="2 8" id="KW-0812">Transmembrane</keyword>